<dbReference type="Pfam" id="PF24604">
    <property type="entry name" value="B-barrel_PelB_C"/>
    <property type="match status" value="1"/>
</dbReference>
<keyword evidence="1" id="KW-0732">Signal</keyword>
<reference evidence="3 4" key="1">
    <citation type="submission" date="2019-06" db="EMBL/GenBank/DDBJ databases">
        <title>Sulfurimonas gotlandica sp. nov., a chemoautotrophic and psychrotolerant epsilonproteobacterium isolated from a pelagic redoxcline, and an emended description of the genus Sulfurimonas.</title>
        <authorList>
            <person name="Wang S."/>
            <person name="Jiang L."/>
            <person name="Shao Z."/>
        </authorList>
    </citation>
    <scope>NUCLEOTIDE SEQUENCE [LARGE SCALE GENOMIC DNA]</scope>
    <source>
        <strain evidence="3 4">B2</strain>
    </source>
</reference>
<feature type="signal peptide" evidence="1">
    <location>
        <begin position="1"/>
        <end position="19"/>
    </location>
</feature>
<evidence type="ECO:0000259" key="2">
    <source>
        <dbReference type="Pfam" id="PF24604"/>
    </source>
</evidence>
<dbReference type="Pfam" id="PF13429">
    <property type="entry name" value="TPR_15"/>
    <property type="match status" value="1"/>
</dbReference>
<dbReference type="InterPro" id="IPR057306">
    <property type="entry name" value="B-barrel_PelB_C"/>
</dbReference>
<name>A0A7M3V9A3_9BACT</name>
<dbReference type="KEGG" id="smax:FJR03_00685"/>
<feature type="chain" id="PRO_5033046538" evidence="1">
    <location>
        <begin position="20"/>
        <end position="947"/>
    </location>
</feature>
<sequence>MIKIVLVLLFTFISVVAQANLPVTQQTPLAKKKQLQTPASEEEELRLMVQVFLYKGDVESAFQVAQIGYNQHPNSYYWNEKMATISQWTGRSARSMKHLKKMYQLKYDPKIEKQLIEYGKSTYQYESIEPLVRNRVRKNPSEKNVDLLITIYKKTGFPEKVITILDKEYKKTKKTLLLTKALELSLELGDLELAKKYVDILSKEKPYSKQNSALIAKYYYILRDINTAYDSLTYVNNPNIIQDNNDTHEVQYFELKSDLGWYLQKNLPAAQASKMLIDIDKGRLSDYERVAVVYQDIDPQIAAQAVKEGYMKYKLPYMFFGYANDAINKNKFDDLNKLLTTIDEENSPLTQEAMYWIIKSKVYNHYEKYDLEEMALQRALLLSPYDIEIKTALLWHFMDLHDVKNTKLILLEIEEKNNISPSLYFTLASAYFYINNIDRASYYMSLLDFEENMITQSVDYKFLQAYIYQIQNRDEAFKLRMREILKLLREQREKTPSLKKDNDHLTNYLSAAMYVMRADKFEKNFKKAKPYLKQKNYNELAYSWALQKEALEKSHEIYTQTPTPELWMQFSNAIVLQHHTNIENLLDQYLYELSASDASFQAKEDGQIALAQTVNYNFFNQNHYNKNNYIEQIELSKLRSDTLDLRLSRYIRDPLEQHYVTLKNSSYIGDSWYILTGFGYYNNKSSDSDILVDVPKNTYDATLGIKKVTERASVELDLLYNHNMRNYLSVLLNATYQLSTDFTAGLELAKNKKAEESTQLYLGGKKDLVAPSIIYQVLNSTSVELRYELSDFYSQDNVHLGNGRYFSANISQQLRNGYPDLRFGVFYDNGMYSERSGSKGIIDQLQLDQYQVLPSQFYNIGINISYGYANKNLYTRVWRPYIEFSPYYSSDIGDYTFGVNGGIGGKVFEQDHMSIGASYTDSVNGIGGKVLQFYIDYQFMYTLSKEF</sequence>
<evidence type="ECO:0000313" key="4">
    <source>
        <dbReference type="Proteomes" id="UP000593910"/>
    </source>
</evidence>
<evidence type="ECO:0000313" key="3">
    <source>
        <dbReference type="EMBL" id="QOP40336.1"/>
    </source>
</evidence>
<protein>
    <submittedName>
        <fullName evidence="3">Tetratricopeptide repeat protein</fullName>
    </submittedName>
</protein>
<dbReference type="RefSeq" id="WP_193113765.1">
    <property type="nucleotide sequence ID" value="NZ_CP041165.1"/>
</dbReference>
<dbReference type="AlphaFoldDB" id="A0A7M3V9A3"/>
<dbReference type="EMBL" id="CP041165">
    <property type="protein sequence ID" value="QOP40336.1"/>
    <property type="molecule type" value="Genomic_DNA"/>
</dbReference>
<dbReference type="SUPFAM" id="SSF48452">
    <property type="entry name" value="TPR-like"/>
    <property type="match status" value="1"/>
</dbReference>
<organism evidence="3 4">
    <name type="scientific">Sulfurimonas marina</name>
    <dbReference type="NCBI Taxonomy" id="2590551"/>
    <lineage>
        <taxon>Bacteria</taxon>
        <taxon>Pseudomonadati</taxon>
        <taxon>Campylobacterota</taxon>
        <taxon>Epsilonproteobacteria</taxon>
        <taxon>Campylobacterales</taxon>
        <taxon>Sulfurimonadaceae</taxon>
        <taxon>Sulfurimonas</taxon>
    </lineage>
</organism>
<keyword evidence="4" id="KW-1185">Reference proteome</keyword>
<feature type="domain" description="PelB C-terminal" evidence="2">
    <location>
        <begin position="660"/>
        <end position="939"/>
    </location>
</feature>
<dbReference type="Proteomes" id="UP000593910">
    <property type="component" value="Chromosome"/>
</dbReference>
<proteinExistence type="predicted"/>
<dbReference type="InterPro" id="IPR011990">
    <property type="entry name" value="TPR-like_helical_dom_sf"/>
</dbReference>
<gene>
    <name evidence="3" type="ORF">FJR03_00685</name>
</gene>
<evidence type="ECO:0000256" key="1">
    <source>
        <dbReference type="SAM" id="SignalP"/>
    </source>
</evidence>
<accession>A0A7M3V9A3</accession>